<sequence>MADTIVEKALELLNKDVNFYFSKINSDTFLTQNQLHKAYKQFEVITPPNSSEICKKDDNHSSIDNDDDDIVKLCRRVENILKNWDSIFSTENGLTDNNCCDYLIYWIYGKLIEGNYTLYSVHWLYRKIQELLEKKQPGTSMNLKCNRNFKRVFEIENLKNMKYLHDFLEYFNSIKSILKSGKHVKQDYCDYIYYILQLYKNMIETCYSRIPEACPEEIKLFQDKINGDDLSVVEQKCTRVSQKFKLSNLNAILDQLNKEQEMLVERVKWPFIYRKLINYDIFHNLNIYKNEEPSDQEEQKNVSNETEQCTKINSDNHEKNTNLDTICKDFILYFLKLSKSMINSIHYFDYLNYWLNKKLKGTGISATKFVGIIDKLSSYKFPSNLLYKHFKYSVYDMDDKILKEMDILHNLYDYYYKFLDSSKNECPNSDNKCLSTDVTEINKCDHIKNRRFYKALTNIFSIYNNKYQEKCKSQTSSELPPICNIFEKHITNINKKNCTSSCQTIKNTGFTILPKVHYYVYYYSILLNIFTNSLC</sequence>
<evidence type="ECO:0000256" key="1">
    <source>
        <dbReference type="SAM" id="MobiDB-lite"/>
    </source>
</evidence>
<proteinExistence type="predicted"/>
<gene>
    <name evidence="2" type="ORF">PVMG_05397</name>
</gene>
<evidence type="ECO:0008006" key="4">
    <source>
        <dbReference type="Google" id="ProtNLM"/>
    </source>
</evidence>
<dbReference type="Pfam" id="PF05795">
    <property type="entry name" value="Plasmodium_Vir"/>
    <property type="match status" value="2"/>
</dbReference>
<dbReference type="InterPro" id="IPR008780">
    <property type="entry name" value="Plasmodium_Vir"/>
</dbReference>
<dbReference type="EMBL" id="KQ235023">
    <property type="protein sequence ID" value="KMZ94345.1"/>
    <property type="molecule type" value="Genomic_DNA"/>
</dbReference>
<evidence type="ECO:0000313" key="2">
    <source>
        <dbReference type="EMBL" id="KMZ94345.1"/>
    </source>
</evidence>
<evidence type="ECO:0000313" key="3">
    <source>
        <dbReference type="Proteomes" id="UP000053776"/>
    </source>
</evidence>
<organism evidence="2 3">
    <name type="scientific">Plasmodium vivax Mauritania I</name>
    <dbReference type="NCBI Taxonomy" id="1035515"/>
    <lineage>
        <taxon>Eukaryota</taxon>
        <taxon>Sar</taxon>
        <taxon>Alveolata</taxon>
        <taxon>Apicomplexa</taxon>
        <taxon>Aconoidasida</taxon>
        <taxon>Haemosporida</taxon>
        <taxon>Plasmodiidae</taxon>
        <taxon>Plasmodium</taxon>
        <taxon>Plasmodium (Plasmodium)</taxon>
    </lineage>
</organism>
<dbReference type="Proteomes" id="UP000053776">
    <property type="component" value="Unassembled WGS sequence"/>
</dbReference>
<dbReference type="AlphaFoldDB" id="A0A0J9TFV6"/>
<name>A0A0J9TFV6_PLAVI</name>
<accession>A0A0J9TFV6</accession>
<reference evidence="2 3" key="1">
    <citation type="submission" date="2011-08" db="EMBL/GenBank/DDBJ databases">
        <title>The Genome Sequence of Plasmodium vivax Mauritania I.</title>
        <authorList>
            <consortium name="The Broad Institute Genome Sequencing Platform"/>
            <consortium name="The Broad Institute Genome Sequencing Center for Infectious Disease"/>
            <person name="Neafsey D."/>
            <person name="Carlton J."/>
            <person name="Barnwell J."/>
            <person name="Collins W."/>
            <person name="Escalante A."/>
            <person name="Mullikin J."/>
            <person name="Saul A."/>
            <person name="Guigo R."/>
            <person name="Camara F."/>
            <person name="Young S.K."/>
            <person name="Zeng Q."/>
            <person name="Gargeya S."/>
            <person name="Fitzgerald M."/>
            <person name="Haas B."/>
            <person name="Abouelleil A."/>
            <person name="Alvarado L."/>
            <person name="Arachchi H.M."/>
            <person name="Berlin A."/>
            <person name="Brown A."/>
            <person name="Chapman S.B."/>
            <person name="Chen Z."/>
            <person name="Dunbar C."/>
            <person name="Freedman E."/>
            <person name="Gearin G."/>
            <person name="Gellesch M."/>
            <person name="Goldberg J."/>
            <person name="Griggs A."/>
            <person name="Gujja S."/>
            <person name="Heiman D."/>
            <person name="Howarth C."/>
            <person name="Larson L."/>
            <person name="Lui A."/>
            <person name="MacDonald P.J.P."/>
            <person name="Montmayeur A."/>
            <person name="Murphy C."/>
            <person name="Neiman D."/>
            <person name="Pearson M."/>
            <person name="Priest M."/>
            <person name="Roberts A."/>
            <person name="Saif S."/>
            <person name="Shea T."/>
            <person name="Shenoy N."/>
            <person name="Sisk P."/>
            <person name="Stolte C."/>
            <person name="Sykes S."/>
            <person name="Wortman J."/>
            <person name="Nusbaum C."/>
            <person name="Birren B."/>
        </authorList>
    </citation>
    <scope>NUCLEOTIDE SEQUENCE [LARGE SCALE GENOMIC DNA]</scope>
    <source>
        <strain evidence="2 3">Mauritania I</strain>
    </source>
</reference>
<feature type="region of interest" description="Disordered" evidence="1">
    <location>
        <begin position="293"/>
        <end position="314"/>
    </location>
</feature>
<feature type="compositionally biased region" description="Polar residues" evidence="1">
    <location>
        <begin position="301"/>
        <end position="313"/>
    </location>
</feature>
<protein>
    <recommendedName>
        <fullName evidence="4">PIR Superfamily Protein</fullName>
    </recommendedName>
</protein>